<evidence type="ECO:0000256" key="3">
    <source>
        <dbReference type="ARBA" id="ARBA00022679"/>
    </source>
</evidence>
<gene>
    <name evidence="10" type="primary">LOC112287875</name>
</gene>
<evidence type="ECO:0000313" key="10">
    <source>
        <dbReference type="EnsemblPlants" id="Pp3c10_8000V3.3"/>
    </source>
</evidence>
<dbReference type="Gene3D" id="1.10.510.10">
    <property type="entry name" value="Transferase(Phosphotransferase) domain 1"/>
    <property type="match status" value="1"/>
</dbReference>
<proteinExistence type="predicted"/>
<keyword evidence="11" id="KW-1185">Reference proteome</keyword>
<dbReference type="GO" id="GO:0005524">
    <property type="term" value="F:ATP binding"/>
    <property type="evidence" value="ECO:0007669"/>
    <property type="project" value="UniProtKB-KW"/>
</dbReference>
<evidence type="ECO:0000259" key="9">
    <source>
        <dbReference type="PROSITE" id="PS50011"/>
    </source>
</evidence>
<protein>
    <recommendedName>
        <fullName evidence="1">non-specific serine/threonine protein kinase</fullName>
        <ecNumber evidence="1">2.7.11.1</ecNumber>
    </recommendedName>
</protein>
<evidence type="ECO:0000256" key="6">
    <source>
        <dbReference type="ARBA" id="ARBA00022840"/>
    </source>
</evidence>
<keyword evidence="4" id="KW-0547">Nucleotide-binding</keyword>
<sequence>MDKQCGCCGLLWLRKKGSGGEGKCSSKPIVKRISKEHLLGNSAELDDKAAHQVVRQVAKFPPTSYRPPEEEQVGEAHRVEGRLYPFKELRGSRAPLILPLLRAGVKETRHEFRSQDAEGNKMVNEYVRKCKIGTGSFGKVVLHQSKKDEKLYAIKIVNKSRLRRMKVSPSETAMMDVLREVAILKRVDHPNVVKLYEVIDDPNSDRLYMVMEHVEGKSIFEGCGSPGGIGEAAARKCFRDVVAGLSYLHNHNIIHGDIKPENCLRSVDGSVKICDFGCSRTFEGDNDELWRSPGTPVFTAPECCSGM</sequence>
<evidence type="ECO:0000256" key="1">
    <source>
        <dbReference type="ARBA" id="ARBA00012513"/>
    </source>
</evidence>
<dbReference type="PANTHER" id="PTHR24346:SF39">
    <property type="entry name" value="SERINE_THREONINE-PROTEIN KINASE GRIK1-RELATED"/>
    <property type="match status" value="1"/>
</dbReference>
<keyword evidence="2" id="KW-0723">Serine/threonine-protein kinase</keyword>
<evidence type="ECO:0000256" key="5">
    <source>
        <dbReference type="ARBA" id="ARBA00022777"/>
    </source>
</evidence>
<reference evidence="10" key="3">
    <citation type="submission" date="2020-12" db="UniProtKB">
        <authorList>
            <consortium name="EnsemblPlants"/>
        </authorList>
    </citation>
    <scope>IDENTIFICATION</scope>
</reference>
<keyword evidence="5" id="KW-0418">Kinase</keyword>
<dbReference type="GO" id="GO:0004674">
    <property type="term" value="F:protein serine/threonine kinase activity"/>
    <property type="evidence" value="ECO:0007669"/>
    <property type="project" value="UniProtKB-KW"/>
</dbReference>
<dbReference type="Pfam" id="PF00069">
    <property type="entry name" value="Pkinase"/>
    <property type="match status" value="1"/>
</dbReference>
<reference evidence="10 11" key="1">
    <citation type="journal article" date="2008" name="Science">
        <title>The Physcomitrella genome reveals evolutionary insights into the conquest of land by plants.</title>
        <authorList>
            <person name="Rensing S."/>
            <person name="Lang D."/>
            <person name="Zimmer A."/>
            <person name="Terry A."/>
            <person name="Salamov A."/>
            <person name="Shapiro H."/>
            <person name="Nishiyama T."/>
            <person name="Perroud P.-F."/>
            <person name="Lindquist E."/>
            <person name="Kamisugi Y."/>
            <person name="Tanahashi T."/>
            <person name="Sakakibara K."/>
            <person name="Fujita T."/>
            <person name="Oishi K."/>
            <person name="Shin-I T."/>
            <person name="Kuroki Y."/>
            <person name="Toyoda A."/>
            <person name="Suzuki Y."/>
            <person name="Hashimoto A."/>
            <person name="Yamaguchi K."/>
            <person name="Sugano A."/>
            <person name="Kohara Y."/>
            <person name="Fujiyama A."/>
            <person name="Anterola A."/>
            <person name="Aoki S."/>
            <person name="Ashton N."/>
            <person name="Barbazuk W.B."/>
            <person name="Barker E."/>
            <person name="Bennetzen J."/>
            <person name="Bezanilla M."/>
            <person name="Blankenship R."/>
            <person name="Cho S.H."/>
            <person name="Dutcher S."/>
            <person name="Estelle M."/>
            <person name="Fawcett J.A."/>
            <person name="Gundlach H."/>
            <person name="Hanada K."/>
            <person name="Heyl A."/>
            <person name="Hicks K.A."/>
            <person name="Hugh J."/>
            <person name="Lohr M."/>
            <person name="Mayer K."/>
            <person name="Melkozernov A."/>
            <person name="Murata T."/>
            <person name="Nelson D."/>
            <person name="Pils B."/>
            <person name="Prigge M."/>
            <person name="Reiss B."/>
            <person name="Renner T."/>
            <person name="Rombauts S."/>
            <person name="Rushton P."/>
            <person name="Sanderfoot A."/>
            <person name="Schween G."/>
            <person name="Shiu S.-H."/>
            <person name="Stueber K."/>
            <person name="Theodoulou F.L."/>
            <person name="Tu H."/>
            <person name="Van de Peer Y."/>
            <person name="Verrier P.J."/>
            <person name="Waters E."/>
            <person name="Wood A."/>
            <person name="Yang L."/>
            <person name="Cove D."/>
            <person name="Cuming A."/>
            <person name="Hasebe M."/>
            <person name="Lucas S."/>
            <person name="Mishler D.B."/>
            <person name="Reski R."/>
            <person name="Grigoriev I."/>
            <person name="Quatrano R.S."/>
            <person name="Boore J.L."/>
        </authorList>
    </citation>
    <scope>NUCLEOTIDE SEQUENCE [LARGE SCALE GENOMIC DNA]</scope>
    <source>
        <strain evidence="10 11">cv. Gransden 2004</strain>
    </source>
</reference>
<evidence type="ECO:0000256" key="4">
    <source>
        <dbReference type="ARBA" id="ARBA00022741"/>
    </source>
</evidence>
<dbReference type="SMART" id="SM00220">
    <property type="entry name" value="S_TKc"/>
    <property type="match status" value="1"/>
</dbReference>
<evidence type="ECO:0000256" key="2">
    <source>
        <dbReference type="ARBA" id="ARBA00022527"/>
    </source>
</evidence>
<dbReference type="CDD" id="cd14008">
    <property type="entry name" value="STKc_LKB1_CaMKK"/>
    <property type="match status" value="1"/>
</dbReference>
<dbReference type="EnsemblPlants" id="Pp3c10_8000V3.3">
    <property type="protein sequence ID" value="Pp3c10_8000V3.3"/>
    <property type="gene ID" value="Pp3c10_8000"/>
</dbReference>
<dbReference type="Proteomes" id="UP000006727">
    <property type="component" value="Chromosome 10"/>
</dbReference>
<dbReference type="EC" id="2.7.11.1" evidence="1"/>
<dbReference type="PANTHER" id="PTHR24346">
    <property type="entry name" value="MAP/MICROTUBULE AFFINITY-REGULATING KINASE"/>
    <property type="match status" value="1"/>
</dbReference>
<dbReference type="FunFam" id="3.30.200.20:FF:000206">
    <property type="entry name" value="Serine/threonine-protein kinase Ssp1"/>
    <property type="match status" value="1"/>
</dbReference>
<organism evidence="10 11">
    <name type="scientific">Physcomitrium patens</name>
    <name type="common">Spreading-leaved earth moss</name>
    <name type="synonym">Physcomitrella patens</name>
    <dbReference type="NCBI Taxonomy" id="3218"/>
    <lineage>
        <taxon>Eukaryota</taxon>
        <taxon>Viridiplantae</taxon>
        <taxon>Streptophyta</taxon>
        <taxon>Embryophyta</taxon>
        <taxon>Bryophyta</taxon>
        <taxon>Bryophytina</taxon>
        <taxon>Bryopsida</taxon>
        <taxon>Funariidae</taxon>
        <taxon>Funariales</taxon>
        <taxon>Funariaceae</taxon>
        <taxon>Physcomitrium</taxon>
    </lineage>
</organism>
<keyword evidence="6" id="KW-0067">ATP-binding</keyword>
<feature type="domain" description="Protein kinase" evidence="9">
    <location>
        <begin position="126"/>
        <end position="307"/>
    </location>
</feature>
<evidence type="ECO:0000313" key="11">
    <source>
        <dbReference type="Proteomes" id="UP000006727"/>
    </source>
</evidence>
<name>A0A7I4A423_PHYPA</name>
<dbReference type="Gene3D" id="3.30.200.20">
    <property type="entry name" value="Phosphorylase Kinase, domain 1"/>
    <property type="match status" value="1"/>
</dbReference>
<keyword evidence="3" id="KW-0808">Transferase</keyword>
<comment type="catalytic activity">
    <reaction evidence="7">
        <text>L-threonyl-[protein] + ATP = O-phospho-L-threonyl-[protein] + ADP + H(+)</text>
        <dbReference type="Rhea" id="RHEA:46608"/>
        <dbReference type="Rhea" id="RHEA-COMP:11060"/>
        <dbReference type="Rhea" id="RHEA-COMP:11605"/>
        <dbReference type="ChEBI" id="CHEBI:15378"/>
        <dbReference type="ChEBI" id="CHEBI:30013"/>
        <dbReference type="ChEBI" id="CHEBI:30616"/>
        <dbReference type="ChEBI" id="CHEBI:61977"/>
        <dbReference type="ChEBI" id="CHEBI:456216"/>
        <dbReference type="EC" id="2.7.11.1"/>
    </reaction>
</comment>
<dbReference type="Gramene" id="Pp3c10_8000V3.3">
    <property type="protein sequence ID" value="Pp3c10_8000V3.3"/>
    <property type="gene ID" value="Pp3c10_8000"/>
</dbReference>
<reference evidence="10 11" key="2">
    <citation type="journal article" date="2018" name="Plant J.">
        <title>The Physcomitrella patens chromosome-scale assembly reveals moss genome structure and evolution.</title>
        <authorList>
            <person name="Lang D."/>
            <person name="Ullrich K.K."/>
            <person name="Murat F."/>
            <person name="Fuchs J."/>
            <person name="Jenkins J."/>
            <person name="Haas F.B."/>
            <person name="Piednoel M."/>
            <person name="Gundlach H."/>
            <person name="Van Bel M."/>
            <person name="Meyberg R."/>
            <person name="Vives C."/>
            <person name="Morata J."/>
            <person name="Symeonidi A."/>
            <person name="Hiss M."/>
            <person name="Muchero W."/>
            <person name="Kamisugi Y."/>
            <person name="Saleh O."/>
            <person name="Blanc G."/>
            <person name="Decker E.L."/>
            <person name="van Gessel N."/>
            <person name="Grimwood J."/>
            <person name="Hayes R.D."/>
            <person name="Graham S.W."/>
            <person name="Gunter L.E."/>
            <person name="McDaniel S.F."/>
            <person name="Hoernstein S.N.W."/>
            <person name="Larsson A."/>
            <person name="Li F.W."/>
            <person name="Perroud P.F."/>
            <person name="Phillips J."/>
            <person name="Ranjan P."/>
            <person name="Rokshar D.S."/>
            <person name="Rothfels C.J."/>
            <person name="Schneider L."/>
            <person name="Shu S."/>
            <person name="Stevenson D.W."/>
            <person name="Thummler F."/>
            <person name="Tillich M."/>
            <person name="Villarreal Aguilar J.C."/>
            <person name="Widiez T."/>
            <person name="Wong G.K."/>
            <person name="Wymore A."/>
            <person name="Zhang Y."/>
            <person name="Zimmer A.D."/>
            <person name="Quatrano R.S."/>
            <person name="Mayer K.F.X."/>
            <person name="Goodstein D."/>
            <person name="Casacuberta J.M."/>
            <person name="Vandepoele K."/>
            <person name="Reski R."/>
            <person name="Cuming A.C."/>
            <person name="Tuskan G.A."/>
            <person name="Maumus F."/>
            <person name="Salse J."/>
            <person name="Schmutz J."/>
            <person name="Rensing S.A."/>
        </authorList>
    </citation>
    <scope>NUCLEOTIDE SEQUENCE [LARGE SCALE GENOMIC DNA]</scope>
    <source>
        <strain evidence="10 11">cv. Gransden 2004</strain>
    </source>
</reference>
<dbReference type="SUPFAM" id="SSF56112">
    <property type="entry name" value="Protein kinase-like (PK-like)"/>
    <property type="match status" value="1"/>
</dbReference>
<dbReference type="AlphaFoldDB" id="A0A7I4A423"/>
<comment type="catalytic activity">
    <reaction evidence="8">
        <text>L-seryl-[protein] + ATP = O-phospho-L-seryl-[protein] + ADP + H(+)</text>
        <dbReference type="Rhea" id="RHEA:17989"/>
        <dbReference type="Rhea" id="RHEA-COMP:9863"/>
        <dbReference type="Rhea" id="RHEA-COMP:11604"/>
        <dbReference type="ChEBI" id="CHEBI:15378"/>
        <dbReference type="ChEBI" id="CHEBI:29999"/>
        <dbReference type="ChEBI" id="CHEBI:30616"/>
        <dbReference type="ChEBI" id="CHEBI:83421"/>
        <dbReference type="ChEBI" id="CHEBI:456216"/>
        <dbReference type="EC" id="2.7.11.1"/>
    </reaction>
</comment>
<dbReference type="PROSITE" id="PS50011">
    <property type="entry name" value="PROTEIN_KINASE_DOM"/>
    <property type="match status" value="1"/>
</dbReference>
<dbReference type="EMBL" id="ABEU02000010">
    <property type="status" value="NOT_ANNOTATED_CDS"/>
    <property type="molecule type" value="Genomic_DNA"/>
</dbReference>
<dbReference type="InterPro" id="IPR011009">
    <property type="entry name" value="Kinase-like_dom_sf"/>
</dbReference>
<accession>A0A7I4A423</accession>
<evidence type="ECO:0000256" key="8">
    <source>
        <dbReference type="ARBA" id="ARBA00048679"/>
    </source>
</evidence>
<dbReference type="InterPro" id="IPR000719">
    <property type="entry name" value="Prot_kinase_dom"/>
</dbReference>
<evidence type="ECO:0000256" key="7">
    <source>
        <dbReference type="ARBA" id="ARBA00047899"/>
    </source>
</evidence>